<keyword evidence="1" id="KW-0472">Membrane</keyword>
<dbReference type="KEGG" id="sita:101758766"/>
<dbReference type="AlphaFoldDB" id="A0A368QNS8"/>
<sequence length="827" mass="90306">MNVAYPLSNLHFIPLRVTDNPSRVLLPHRLIPHPAHQAAAATSPRPRIPLSPSLPARPLRCPPSLPVRPRPLLLEHTKASMDQGSSTCCCFSALVLLRGAEVAARAVLKESLRLPGARMVRRQASWTKDANKEDIPELVLNRLLVAEVFLQMLASGLGTVALVWATVVLLGGFSTMLVRLDFWLTTAIVFVETARIVGYNSAPEAKFFVDVPASAFFGRNILQIGSATGFVGLITMGPALIALAPIFAASACMTLSIWRLLSIDGYGGSSTESSNANLKPALILFYALVLSQGVLFLMWFVVAMSRSAQAKKLRQYFKNEEMITNRFIASTLDTCVEKGVVNTLNRTVITFAEELLQSEQSGDHGVAVSVLHVVVIERKERRAGAIEQICSSEQLVGMLFRLLSSKSPLDLDTRTLAAKIVKKLSNKLYLGNIPGAANVLSSMLDACFMETRAQTSHKTGETLVSIKSDNGEIIVHGLQILCKLADDPGNCTEMYNTKDLVSKIIASLTHGLHKAIASESATVEVVIASLGLLVKLTSRTGESSTELRRTILDDSRTVGNILWILSNSSHTDMKILAVKILTTLTLGQLSKKRKRLILSQVGSPDLQQLVTMLSDDGNSKENRAVTAQLLAQLCANSRTSHDRNRLRPISSALSTVLKTISNTQCTNDDADTWRFLGCFLGLTMQICVNLGVGADAFATAVKEIPEEDLVLVKKLKEIVDTCIERLSRNSCMDGENDISLMIMKAAAKLATWMMKMNHHYITHFCQVNILEKLEDATNAMAKLEEYMILTGGCPDGSGRHETLSSLVKGVKDLVSQQQAWAHMRQIV</sequence>
<proteinExistence type="predicted"/>
<evidence type="ECO:0000313" key="2">
    <source>
        <dbReference type="EMBL" id="RCV19474.1"/>
    </source>
</evidence>
<organism evidence="2">
    <name type="scientific">Setaria italica</name>
    <name type="common">Foxtail millet</name>
    <name type="synonym">Panicum italicum</name>
    <dbReference type="NCBI Taxonomy" id="4555"/>
    <lineage>
        <taxon>Eukaryota</taxon>
        <taxon>Viridiplantae</taxon>
        <taxon>Streptophyta</taxon>
        <taxon>Embryophyta</taxon>
        <taxon>Tracheophyta</taxon>
        <taxon>Spermatophyta</taxon>
        <taxon>Magnoliopsida</taxon>
        <taxon>Liliopsida</taxon>
        <taxon>Poales</taxon>
        <taxon>Poaceae</taxon>
        <taxon>PACMAD clade</taxon>
        <taxon>Panicoideae</taxon>
        <taxon>Panicodae</taxon>
        <taxon>Paniceae</taxon>
        <taxon>Cenchrinae</taxon>
        <taxon>Setaria</taxon>
    </lineage>
</organism>
<evidence type="ECO:0000256" key="1">
    <source>
        <dbReference type="SAM" id="Phobius"/>
    </source>
</evidence>
<feature type="transmembrane region" description="Helical" evidence="1">
    <location>
        <begin position="281"/>
        <end position="304"/>
    </location>
</feature>
<feature type="transmembrane region" description="Helical" evidence="1">
    <location>
        <begin position="182"/>
        <end position="202"/>
    </location>
</feature>
<reference evidence="2" key="1">
    <citation type="journal article" date="2012" name="Nat. Biotechnol.">
        <title>Reference genome sequence of the model plant Setaria.</title>
        <authorList>
            <person name="Bennetzen J.L."/>
            <person name="Schmutz J."/>
            <person name="Wang H."/>
            <person name="Percifield R."/>
            <person name="Hawkins J."/>
            <person name="Pontaroli A.C."/>
            <person name="Estep M."/>
            <person name="Feng L."/>
            <person name="Vaughn J.N."/>
            <person name="Grimwood J."/>
            <person name="Jenkins J."/>
            <person name="Barry K."/>
            <person name="Lindquist E."/>
            <person name="Hellsten U."/>
            <person name="Deshpande S."/>
            <person name="Wang X."/>
            <person name="Wu X."/>
            <person name="Mitros T."/>
            <person name="Triplett J."/>
            <person name="Yang X."/>
            <person name="Ye C.Y."/>
            <person name="Mauro-Herrera M."/>
            <person name="Wang L."/>
            <person name="Li P."/>
            <person name="Sharma M."/>
            <person name="Sharma R."/>
            <person name="Ronald P.C."/>
            <person name="Panaud O."/>
            <person name="Kellogg E.A."/>
            <person name="Brutnell T.P."/>
            <person name="Doust A.N."/>
            <person name="Tuskan G.A."/>
            <person name="Rokhsar D."/>
            <person name="Devos K.M."/>
        </authorList>
    </citation>
    <scope>NUCLEOTIDE SEQUENCE [LARGE SCALE GENOMIC DNA]</scope>
    <source>
        <strain evidence="2">Yugu1</strain>
    </source>
</reference>
<dbReference type="PANTHER" id="PTHR33115:SF72">
    <property type="match status" value="1"/>
</dbReference>
<dbReference type="InterPro" id="IPR011989">
    <property type="entry name" value="ARM-like"/>
</dbReference>
<gene>
    <name evidence="2" type="ORF">SETIT_3G387700v2</name>
</gene>
<reference evidence="2" key="2">
    <citation type="submission" date="2015-07" db="EMBL/GenBank/DDBJ databases">
        <authorList>
            <person name="Noorani M."/>
        </authorList>
    </citation>
    <scope>NUCLEOTIDE SEQUENCE</scope>
    <source>
        <strain evidence="2">Yugu1</strain>
    </source>
</reference>
<feature type="transmembrane region" description="Helical" evidence="1">
    <location>
        <begin position="240"/>
        <end position="261"/>
    </location>
</feature>
<keyword evidence="1" id="KW-0812">Transmembrane</keyword>
<dbReference type="EMBL" id="CM003530">
    <property type="protein sequence ID" value="RCV19474.1"/>
    <property type="molecule type" value="Genomic_DNA"/>
</dbReference>
<name>A0A368QNS8_SETIT</name>
<dbReference type="InterPro" id="IPR016024">
    <property type="entry name" value="ARM-type_fold"/>
</dbReference>
<accession>A0A368QNS8</accession>
<dbReference type="Gene3D" id="1.25.10.10">
    <property type="entry name" value="Leucine-rich Repeat Variant"/>
    <property type="match status" value="1"/>
</dbReference>
<protein>
    <submittedName>
        <fullName evidence="2">Uncharacterized protein</fullName>
    </submittedName>
</protein>
<dbReference type="SUPFAM" id="SSF48371">
    <property type="entry name" value="ARM repeat"/>
    <property type="match status" value="1"/>
</dbReference>
<dbReference type="OrthoDB" id="685628at2759"/>
<keyword evidence="1" id="KW-1133">Transmembrane helix</keyword>
<feature type="transmembrane region" description="Helical" evidence="1">
    <location>
        <begin position="148"/>
        <end position="170"/>
    </location>
</feature>
<dbReference type="PANTHER" id="PTHR33115">
    <property type="entry name" value="ARM REPEAT SUPERFAMILY PROTEIN"/>
    <property type="match status" value="1"/>
</dbReference>